<keyword evidence="6" id="KW-0238">DNA-binding</keyword>
<dbReference type="InterPro" id="IPR003738">
    <property type="entry name" value="SRAP"/>
</dbReference>
<evidence type="ECO:0000256" key="2">
    <source>
        <dbReference type="ARBA" id="ARBA00022670"/>
    </source>
</evidence>
<proteinExistence type="inferred from homology"/>
<dbReference type="GO" id="GO:0016829">
    <property type="term" value="F:lyase activity"/>
    <property type="evidence" value="ECO:0007669"/>
    <property type="project" value="UniProtKB-KW"/>
</dbReference>
<protein>
    <recommendedName>
        <fullName evidence="8">Abasic site processing protein</fullName>
        <ecNumber evidence="8">3.4.-.-</ecNumber>
    </recommendedName>
</protein>
<comment type="similarity">
    <text evidence="1 8">Belongs to the SOS response-associated peptidase family.</text>
</comment>
<keyword evidence="4 8" id="KW-0378">Hydrolase</keyword>
<dbReference type="GO" id="GO:0006508">
    <property type="term" value="P:proteolysis"/>
    <property type="evidence" value="ECO:0007669"/>
    <property type="project" value="UniProtKB-KW"/>
</dbReference>
<dbReference type="Proteomes" id="UP000221653">
    <property type="component" value="Unassembled WGS sequence"/>
</dbReference>
<dbReference type="AlphaFoldDB" id="A0A2A9DMC9"/>
<evidence type="ECO:0000256" key="5">
    <source>
        <dbReference type="ARBA" id="ARBA00023124"/>
    </source>
</evidence>
<evidence type="ECO:0000256" key="6">
    <source>
        <dbReference type="ARBA" id="ARBA00023125"/>
    </source>
</evidence>
<evidence type="ECO:0000256" key="8">
    <source>
        <dbReference type="RuleBase" id="RU364100"/>
    </source>
</evidence>
<dbReference type="GO" id="GO:0008233">
    <property type="term" value="F:peptidase activity"/>
    <property type="evidence" value="ECO:0007669"/>
    <property type="project" value="UniProtKB-KW"/>
</dbReference>
<gene>
    <name evidence="9" type="ORF">ATK06_0128</name>
</gene>
<sequence>MIVGIMVHMCGRYVLFADEPTMTATLEQYLGPHTSVEYPYSMPGARYNIAPTTIVPVVQAGGEDRAVVHPARWGLLPHWKKDMEGPPLFNARAETVAEKPSFRSAFSARPALIPLDGYYEWKDKQPWFVRRIDGVPLLAAGLWDTGADTTSATTITTASAGDLEWLHHRMPRFLAPDEARAWLYGSAADRAALLEPMGSGLIDAMTWGKADQRVGSVANDDADLLPQECVDR</sequence>
<dbReference type="InterPro" id="IPR036590">
    <property type="entry name" value="SRAP-like"/>
</dbReference>
<dbReference type="GO" id="GO:0106300">
    <property type="term" value="P:protein-DNA covalent cross-linking repair"/>
    <property type="evidence" value="ECO:0007669"/>
    <property type="project" value="InterPro"/>
</dbReference>
<dbReference type="PANTHER" id="PTHR13604">
    <property type="entry name" value="DC12-RELATED"/>
    <property type="match status" value="1"/>
</dbReference>
<dbReference type="EC" id="3.4.-.-" evidence="8"/>
<dbReference type="Pfam" id="PF02586">
    <property type="entry name" value="SRAP"/>
    <property type="match status" value="1"/>
</dbReference>
<name>A0A2A9DMC9_9CORY</name>
<comment type="caution">
    <text evidence="9">The sequence shown here is derived from an EMBL/GenBank/DDBJ whole genome shotgun (WGS) entry which is preliminary data.</text>
</comment>
<evidence type="ECO:0000256" key="7">
    <source>
        <dbReference type="ARBA" id="ARBA00023239"/>
    </source>
</evidence>
<organism evidence="9 10">
    <name type="scientific">Corynebacterium renale</name>
    <dbReference type="NCBI Taxonomy" id="1724"/>
    <lineage>
        <taxon>Bacteria</taxon>
        <taxon>Bacillati</taxon>
        <taxon>Actinomycetota</taxon>
        <taxon>Actinomycetes</taxon>
        <taxon>Mycobacteriales</taxon>
        <taxon>Corynebacteriaceae</taxon>
        <taxon>Corynebacterium</taxon>
    </lineage>
</organism>
<keyword evidence="3" id="KW-0227">DNA damage</keyword>
<keyword evidence="10" id="KW-1185">Reference proteome</keyword>
<dbReference type="STRING" id="1724.GCA_001044175_00232"/>
<evidence type="ECO:0000313" key="9">
    <source>
        <dbReference type="EMBL" id="PFG27080.1"/>
    </source>
</evidence>
<evidence type="ECO:0000256" key="1">
    <source>
        <dbReference type="ARBA" id="ARBA00008136"/>
    </source>
</evidence>
<dbReference type="EMBL" id="PDJF01000001">
    <property type="protein sequence ID" value="PFG27080.1"/>
    <property type="molecule type" value="Genomic_DNA"/>
</dbReference>
<dbReference type="GO" id="GO:0003697">
    <property type="term" value="F:single-stranded DNA binding"/>
    <property type="evidence" value="ECO:0007669"/>
    <property type="project" value="InterPro"/>
</dbReference>
<keyword evidence="7" id="KW-0456">Lyase</keyword>
<evidence type="ECO:0000256" key="3">
    <source>
        <dbReference type="ARBA" id="ARBA00022763"/>
    </source>
</evidence>
<dbReference type="PANTHER" id="PTHR13604:SF0">
    <property type="entry name" value="ABASIC SITE PROCESSING PROTEIN HMCES"/>
    <property type="match status" value="1"/>
</dbReference>
<dbReference type="SUPFAM" id="SSF143081">
    <property type="entry name" value="BB1717-like"/>
    <property type="match status" value="1"/>
</dbReference>
<reference evidence="9 10" key="1">
    <citation type="submission" date="2017-10" db="EMBL/GenBank/DDBJ databases">
        <title>Sequencing the genomes of 1000 actinobacteria strains.</title>
        <authorList>
            <person name="Klenk H.-P."/>
        </authorList>
    </citation>
    <scope>NUCLEOTIDE SEQUENCE [LARGE SCALE GENOMIC DNA]</scope>
    <source>
        <strain evidence="9 10">DSM 20688</strain>
    </source>
</reference>
<accession>A0A2A9DMC9</accession>
<keyword evidence="5" id="KW-0190">Covalent protein-DNA linkage</keyword>
<keyword evidence="2 8" id="KW-0645">Protease</keyword>
<evidence type="ECO:0000256" key="4">
    <source>
        <dbReference type="ARBA" id="ARBA00022801"/>
    </source>
</evidence>
<evidence type="ECO:0000313" key="10">
    <source>
        <dbReference type="Proteomes" id="UP000221653"/>
    </source>
</evidence>
<dbReference type="Gene3D" id="3.90.1680.10">
    <property type="entry name" value="SOS response associated peptidase-like"/>
    <property type="match status" value="1"/>
</dbReference>